<keyword evidence="3 7" id="KW-1134">Transmembrane beta strand</keyword>
<dbReference type="SUPFAM" id="SSF56935">
    <property type="entry name" value="Porins"/>
    <property type="match status" value="1"/>
</dbReference>
<keyword evidence="2 7" id="KW-0813">Transport</keyword>
<evidence type="ECO:0000256" key="6">
    <source>
        <dbReference type="ARBA" id="ARBA00023237"/>
    </source>
</evidence>
<dbReference type="InterPro" id="IPR036942">
    <property type="entry name" value="Beta-barrel_TonB_sf"/>
</dbReference>
<dbReference type="eggNOG" id="COG1629">
    <property type="taxonomic scope" value="Bacteria"/>
</dbReference>
<evidence type="ECO:0000313" key="11">
    <source>
        <dbReference type="Proteomes" id="UP000005633"/>
    </source>
</evidence>
<dbReference type="Proteomes" id="UP000005633">
    <property type="component" value="Chromosome"/>
</dbReference>
<keyword evidence="6 7" id="KW-0998">Cell outer membrane</keyword>
<evidence type="ECO:0000256" key="7">
    <source>
        <dbReference type="PROSITE-ProRule" id="PRU01360"/>
    </source>
</evidence>
<dbReference type="Gene3D" id="3.55.50.30">
    <property type="match status" value="1"/>
</dbReference>
<dbReference type="InterPro" id="IPR012910">
    <property type="entry name" value="Plug_dom"/>
</dbReference>
<sequence>MRPQNPLSSPVPLPRLRPLALAVALFSPLAALPLQAAEAPAAGVAVRLNIPAQALGPALIELGRQTRLQISFPPALVEGRRSAAVSGSLPPLQALERLLAGTRIGYRSTGNNTVLLEALPALARPATPILPAAPADRHLPEVKVVDQRDPFLGGRTIDEELIRSFPAGNGDATSLLKMHPGVQFSETRMQSKRQGEIAPQDISINGAKYYQNLFQVDGARINNDIDPGSNNPNHFTDPPSAAQGIALDTSLICKLQIADSNVSARYGGFNGGVVNVETCDPSAELSGAMSVQYTSSNWTKLIVDERDYEAFQNSSEYTAQPRFRKVFYKGNVSGRINESWGVTAAFSRRTSDIPLRAYSSNGSTTDAAEKTQTRQIDNLWLKNVINISPDTRLRVTVVDAPGEDNYFIKNQKDSGFTLTSGGQQLQAALEHRMSTGKWFVQAGYSSSDSSRRGETDYMKSWRPSAAKNWNPAPNATTVVEGAWGNVDQSSKAASLQARFESIPLALGPTAHRFMAGAEFETEEARYTRLNNHYSYLPANAKSTTTCALAGGGTDSDTCSLSPYSYVSGGTTVSGPGQYFNKRDIYRAGEISFSTKKFGYFLEDDISWKRLRTRFGLRGDWDDYMDKATLAPRFSLNLDVLGNNRTNVILGQNRYYGRSFYAYRLKEGREALKITESRTITAGKITDWVYSAPNSAAANRFNEINIPFDDEQMLGLSQRFDGWLAELKFIHREGKDQVTLRTIKDMVTNKNYYSYTNDGRTETDITTLTLRSTVPWKLAATTHQWELGLDITENKRSHTDISESAISQSNFDKYIVYNGQLIHYLDRPANNFNRPKTLRLTTLSSIPAWNLTITNFFRLKSGYKAVVDTGTTQTINGETYDVWKTKQYPGSLSWDMNIGWSKKVSGTQSIFANLRIDNVLNRSMQLEPVNNIPQYETGRQFWLELGYRF</sequence>
<dbReference type="GO" id="GO:0009279">
    <property type="term" value="C:cell outer membrane"/>
    <property type="evidence" value="ECO:0007669"/>
    <property type="project" value="UniProtKB-SubCell"/>
</dbReference>
<gene>
    <name evidence="10" type="ordered locus">Dsui_1671</name>
</gene>
<protein>
    <submittedName>
        <fullName evidence="10">Outer membrane receptor for ferrienterochelin and colicins</fullName>
    </submittedName>
</protein>
<dbReference type="KEGG" id="dsu:Dsui_1671"/>
<organism evidence="10 11">
    <name type="scientific">Azospira oryzae (strain ATCC BAA-33 / DSM 13638 / PS)</name>
    <name type="common">Dechlorosoma suillum</name>
    <dbReference type="NCBI Taxonomy" id="640081"/>
    <lineage>
        <taxon>Bacteria</taxon>
        <taxon>Pseudomonadati</taxon>
        <taxon>Pseudomonadota</taxon>
        <taxon>Betaproteobacteria</taxon>
        <taxon>Rhodocyclales</taxon>
        <taxon>Rhodocyclaceae</taxon>
        <taxon>Azospira</taxon>
    </lineage>
</organism>
<evidence type="ECO:0000256" key="3">
    <source>
        <dbReference type="ARBA" id="ARBA00022452"/>
    </source>
</evidence>
<accession>G8QFJ2</accession>
<comment type="subcellular location">
    <subcellularLocation>
        <location evidence="1 7">Cell outer membrane</location>
        <topology evidence="1 7">Multi-pass membrane protein</topology>
    </subcellularLocation>
</comment>
<feature type="domain" description="Secretin/TonB short N-terminal" evidence="9">
    <location>
        <begin position="68"/>
        <end position="119"/>
    </location>
</feature>
<reference evidence="10 11" key="1">
    <citation type="journal article" date="2012" name="J. Bacteriol.">
        <title>Complete genome sequence of the anaerobic perchlorate-reducing bacterium Azospira suillum strain PS.</title>
        <authorList>
            <person name="Byrne-Bailey K.G."/>
            <person name="Coates J.D."/>
        </authorList>
    </citation>
    <scope>NUCLEOTIDE SEQUENCE [LARGE SCALE GENOMIC DNA]</scope>
    <source>
        <strain evidence="11">ATCC BAA-33 / DSM 13638 / PS</strain>
    </source>
</reference>
<evidence type="ECO:0000259" key="9">
    <source>
        <dbReference type="SMART" id="SM00965"/>
    </source>
</evidence>
<evidence type="ECO:0000256" key="2">
    <source>
        <dbReference type="ARBA" id="ARBA00022448"/>
    </source>
</evidence>
<dbReference type="Pfam" id="PF07715">
    <property type="entry name" value="Plug"/>
    <property type="match status" value="1"/>
</dbReference>
<proteinExistence type="inferred from homology"/>
<dbReference type="Gene3D" id="2.40.170.20">
    <property type="entry name" value="TonB-dependent receptor, beta-barrel domain"/>
    <property type="match status" value="1"/>
</dbReference>
<dbReference type="InterPro" id="IPR011662">
    <property type="entry name" value="Secretin/TonB_short_N"/>
</dbReference>
<evidence type="ECO:0000256" key="1">
    <source>
        <dbReference type="ARBA" id="ARBA00004571"/>
    </source>
</evidence>
<feature type="signal peptide" evidence="8">
    <location>
        <begin position="1"/>
        <end position="36"/>
    </location>
</feature>
<dbReference type="PROSITE" id="PS52016">
    <property type="entry name" value="TONB_DEPENDENT_REC_3"/>
    <property type="match status" value="1"/>
</dbReference>
<dbReference type="AlphaFoldDB" id="G8QFJ2"/>
<dbReference type="STRING" id="640081.Dsui_1671"/>
<feature type="chain" id="PRO_5003514657" evidence="8">
    <location>
        <begin position="37"/>
        <end position="948"/>
    </location>
</feature>
<name>G8QFJ2_AZOOP</name>
<keyword evidence="8" id="KW-0732">Signal</keyword>
<evidence type="ECO:0000313" key="10">
    <source>
        <dbReference type="EMBL" id="AEV26058.1"/>
    </source>
</evidence>
<keyword evidence="5 7" id="KW-0472">Membrane</keyword>
<evidence type="ECO:0000256" key="8">
    <source>
        <dbReference type="SAM" id="SignalP"/>
    </source>
</evidence>
<dbReference type="EMBL" id="CP003153">
    <property type="protein sequence ID" value="AEV26058.1"/>
    <property type="molecule type" value="Genomic_DNA"/>
</dbReference>
<keyword evidence="10" id="KW-0675">Receptor</keyword>
<dbReference type="Pfam" id="PF07660">
    <property type="entry name" value="STN"/>
    <property type="match status" value="1"/>
</dbReference>
<evidence type="ECO:0000256" key="5">
    <source>
        <dbReference type="ARBA" id="ARBA00023136"/>
    </source>
</evidence>
<evidence type="ECO:0000256" key="4">
    <source>
        <dbReference type="ARBA" id="ARBA00022692"/>
    </source>
</evidence>
<dbReference type="HOGENOM" id="CLU_012991_0_0_4"/>
<dbReference type="InterPro" id="IPR039426">
    <property type="entry name" value="TonB-dep_rcpt-like"/>
</dbReference>
<dbReference type="RefSeq" id="WP_014236757.1">
    <property type="nucleotide sequence ID" value="NC_016616.1"/>
</dbReference>
<dbReference type="OrthoDB" id="9766643at2"/>
<keyword evidence="4 7" id="KW-0812">Transmembrane</keyword>
<comment type="similarity">
    <text evidence="7">Belongs to the TonB-dependent receptor family.</text>
</comment>
<dbReference type="SMART" id="SM00965">
    <property type="entry name" value="STN"/>
    <property type="match status" value="1"/>
</dbReference>